<proteinExistence type="predicted"/>
<sequence length="230" mass="24168">MKMTTCTVIVNCRYRCASLSSPSALRLVPASAPDVLRGWLVFGDTQLLLCPIAKLGACARPPTRPRSPAHSRSCPGRCGTDAREPSSVLQSLAGGWPLTSAHNLASSPSTRRGGREARPRPMPAPPLGPSAATWRRHGHSASLGPPPEGGGAPRPSPPCRDIGGCGGPTHALVPSPSRDGNTWLMLHLNATGFEARAAHKKRYLSAALSSKQGPVTMVTNEEGAEMTRHL</sequence>
<comment type="caution">
    <text evidence="2">The sequence shown here is derived from an EMBL/GenBank/DDBJ whole genome shotgun (WGS) entry which is preliminary data.</text>
</comment>
<gene>
    <name evidence="2" type="ORF">U0070_016980</name>
</gene>
<keyword evidence="3" id="KW-1185">Reference proteome</keyword>
<reference evidence="2 3" key="1">
    <citation type="journal article" date="2023" name="bioRxiv">
        <title>Conserved and derived expression patterns and positive selection on dental genes reveal complex evolutionary context of ever-growing rodent molars.</title>
        <authorList>
            <person name="Calamari Z.T."/>
            <person name="Song A."/>
            <person name="Cohen E."/>
            <person name="Akter M."/>
            <person name="Roy R.D."/>
            <person name="Hallikas O."/>
            <person name="Christensen M.M."/>
            <person name="Li P."/>
            <person name="Marangoni P."/>
            <person name="Jernvall J."/>
            <person name="Klein O.D."/>
        </authorList>
    </citation>
    <scope>NUCLEOTIDE SEQUENCE [LARGE SCALE GENOMIC DNA]</scope>
    <source>
        <strain evidence="2">V071</strain>
    </source>
</reference>
<accession>A0AAW0IGJ7</accession>
<feature type="region of interest" description="Disordered" evidence="1">
    <location>
        <begin position="60"/>
        <end position="86"/>
    </location>
</feature>
<feature type="compositionally biased region" description="Pro residues" evidence="1">
    <location>
        <begin position="144"/>
        <end position="158"/>
    </location>
</feature>
<dbReference type="AlphaFoldDB" id="A0AAW0IGJ7"/>
<evidence type="ECO:0000256" key="1">
    <source>
        <dbReference type="SAM" id="MobiDB-lite"/>
    </source>
</evidence>
<organism evidence="2 3">
    <name type="scientific">Myodes glareolus</name>
    <name type="common">Bank vole</name>
    <name type="synonym">Clethrionomys glareolus</name>
    <dbReference type="NCBI Taxonomy" id="447135"/>
    <lineage>
        <taxon>Eukaryota</taxon>
        <taxon>Metazoa</taxon>
        <taxon>Chordata</taxon>
        <taxon>Craniata</taxon>
        <taxon>Vertebrata</taxon>
        <taxon>Euteleostomi</taxon>
        <taxon>Mammalia</taxon>
        <taxon>Eutheria</taxon>
        <taxon>Euarchontoglires</taxon>
        <taxon>Glires</taxon>
        <taxon>Rodentia</taxon>
        <taxon>Myomorpha</taxon>
        <taxon>Muroidea</taxon>
        <taxon>Cricetidae</taxon>
        <taxon>Arvicolinae</taxon>
        <taxon>Myodes</taxon>
    </lineage>
</organism>
<feature type="compositionally biased region" description="Polar residues" evidence="1">
    <location>
        <begin position="100"/>
        <end position="110"/>
    </location>
</feature>
<dbReference type="EMBL" id="JBBHLL010000135">
    <property type="protein sequence ID" value="KAK7813462.1"/>
    <property type="molecule type" value="Genomic_DNA"/>
</dbReference>
<evidence type="ECO:0000313" key="2">
    <source>
        <dbReference type="EMBL" id="KAK7813462.1"/>
    </source>
</evidence>
<evidence type="ECO:0000313" key="3">
    <source>
        <dbReference type="Proteomes" id="UP001488838"/>
    </source>
</evidence>
<protein>
    <submittedName>
        <fullName evidence="2">Uncharacterized protein</fullName>
    </submittedName>
</protein>
<feature type="region of interest" description="Disordered" evidence="1">
    <location>
        <begin position="99"/>
        <end position="176"/>
    </location>
</feature>
<dbReference type="Proteomes" id="UP001488838">
    <property type="component" value="Unassembled WGS sequence"/>
</dbReference>
<name>A0AAW0IGJ7_MYOGA</name>